<gene>
    <name evidence="3" type="ORF">H9806_03625</name>
</gene>
<evidence type="ECO:0000313" key="4">
    <source>
        <dbReference type="Proteomes" id="UP000823844"/>
    </source>
</evidence>
<dbReference type="Proteomes" id="UP000823844">
    <property type="component" value="Unassembled WGS sequence"/>
</dbReference>
<dbReference type="InterPro" id="IPR038109">
    <property type="entry name" value="DNA_bind_recomb_sf"/>
</dbReference>
<dbReference type="Pfam" id="PF13408">
    <property type="entry name" value="Zn_ribbon_recom"/>
    <property type="match status" value="1"/>
</dbReference>
<comment type="caution">
    <text evidence="3">The sequence shown here is derived from an EMBL/GenBank/DDBJ whole genome shotgun (WGS) entry which is preliminary data.</text>
</comment>
<dbReference type="GO" id="GO:0003677">
    <property type="term" value="F:DNA binding"/>
    <property type="evidence" value="ECO:0007669"/>
    <property type="project" value="InterPro"/>
</dbReference>
<organism evidence="3 4">
    <name type="scientific">Candidatus Lactobacillus pullistercoris</name>
    <dbReference type="NCBI Taxonomy" id="2838636"/>
    <lineage>
        <taxon>Bacteria</taxon>
        <taxon>Bacillati</taxon>
        <taxon>Bacillota</taxon>
        <taxon>Bacilli</taxon>
        <taxon>Lactobacillales</taxon>
        <taxon>Lactobacillaceae</taxon>
        <taxon>Lactobacillus</taxon>
    </lineage>
</organism>
<feature type="domain" description="Recombinase" evidence="2">
    <location>
        <begin position="29"/>
        <end position="155"/>
    </location>
</feature>
<dbReference type="AlphaFoldDB" id="A0A9E2KS27"/>
<protein>
    <submittedName>
        <fullName evidence="3">Recombinase family protein</fullName>
    </submittedName>
</protein>
<evidence type="ECO:0000256" key="1">
    <source>
        <dbReference type="SAM" id="Coils"/>
    </source>
</evidence>
<proteinExistence type="predicted"/>
<dbReference type="Pfam" id="PF07508">
    <property type="entry name" value="Recombinase"/>
    <property type="match status" value="1"/>
</dbReference>
<dbReference type="GO" id="GO:0000150">
    <property type="term" value="F:DNA strand exchange activity"/>
    <property type="evidence" value="ECO:0007669"/>
    <property type="project" value="InterPro"/>
</dbReference>
<dbReference type="PROSITE" id="PS51737">
    <property type="entry name" value="RECOMBINASE_DNA_BIND"/>
    <property type="match status" value="1"/>
</dbReference>
<sequence>MKKCKVFIKAKGIQYRYQQGKVFVNYNHFLGYTKDAQGKLVIEPEESKVIKRIFHSYLNGMTMKQIADSLKADGILTGSKTKNWRSSGVAKILKNEKYMGDALLQKTYTVDFLNKKRVKNEGIMPQYYVENDHPTIIPKSVFMQVQQLIKQRRNGITTKNGKHRRLNGKYCFSQIVFCGKCGDIFQRNMWYRPEKISVWRCASRIKRSKSGRQCMIRNVKEPLLKEATVQAFNQLIEGHKLADKQIKANIMKVIKNSKGPTIDQLDQQLEEVQMKLIQAANQHQDCDALTQQIMDLRKQKEKVQSQETNQQVKLHSLDEINELVELHKYCLVDFDEQLVRRLVEKITIFQRYMEFTFKDGEVIRVNM</sequence>
<reference evidence="3" key="2">
    <citation type="submission" date="2021-04" db="EMBL/GenBank/DDBJ databases">
        <authorList>
            <person name="Gilroy R."/>
        </authorList>
    </citation>
    <scope>NUCLEOTIDE SEQUENCE</scope>
    <source>
        <strain evidence="3">F6-686</strain>
    </source>
</reference>
<feature type="coiled-coil region" evidence="1">
    <location>
        <begin position="262"/>
        <end position="306"/>
    </location>
</feature>
<evidence type="ECO:0000259" key="2">
    <source>
        <dbReference type="PROSITE" id="PS51737"/>
    </source>
</evidence>
<dbReference type="EMBL" id="JAHLFT010000046">
    <property type="protein sequence ID" value="MBU3828223.1"/>
    <property type="molecule type" value="Genomic_DNA"/>
</dbReference>
<accession>A0A9E2KS27</accession>
<dbReference type="InterPro" id="IPR025827">
    <property type="entry name" value="Zn_ribbon_recom_dom"/>
</dbReference>
<dbReference type="InterPro" id="IPR011109">
    <property type="entry name" value="DNA_bind_recombinase_dom"/>
</dbReference>
<reference evidence="3" key="1">
    <citation type="journal article" date="2021" name="PeerJ">
        <title>Extensive microbial diversity within the chicken gut microbiome revealed by metagenomics and culture.</title>
        <authorList>
            <person name="Gilroy R."/>
            <person name="Ravi A."/>
            <person name="Getino M."/>
            <person name="Pursley I."/>
            <person name="Horton D.L."/>
            <person name="Alikhan N.F."/>
            <person name="Baker D."/>
            <person name="Gharbi K."/>
            <person name="Hall N."/>
            <person name="Watson M."/>
            <person name="Adriaenssens E.M."/>
            <person name="Foster-Nyarko E."/>
            <person name="Jarju S."/>
            <person name="Secka A."/>
            <person name="Antonio M."/>
            <person name="Oren A."/>
            <person name="Chaudhuri R.R."/>
            <person name="La Ragione R."/>
            <person name="Hildebrand F."/>
            <person name="Pallen M.J."/>
        </authorList>
    </citation>
    <scope>NUCLEOTIDE SEQUENCE</scope>
    <source>
        <strain evidence="3">F6-686</strain>
    </source>
</reference>
<dbReference type="InterPro" id="IPR050639">
    <property type="entry name" value="SSR_resolvase"/>
</dbReference>
<dbReference type="Gene3D" id="3.90.1750.20">
    <property type="entry name" value="Putative Large Serine Recombinase, Chain B, Domain 2"/>
    <property type="match status" value="1"/>
</dbReference>
<name>A0A9E2KS27_9LACO</name>
<dbReference type="PANTHER" id="PTHR30461">
    <property type="entry name" value="DNA-INVERTASE FROM LAMBDOID PROPHAGE"/>
    <property type="match status" value="1"/>
</dbReference>
<dbReference type="PANTHER" id="PTHR30461:SF19">
    <property type="entry name" value="SITE-SPECIFIC RECOMBINASE RESOLVASE FAMILY"/>
    <property type="match status" value="1"/>
</dbReference>
<keyword evidence="1" id="KW-0175">Coiled coil</keyword>
<evidence type="ECO:0000313" key="3">
    <source>
        <dbReference type="EMBL" id="MBU3828223.1"/>
    </source>
</evidence>